<sequence length="835" mass="82300">MATIDTIRQYYADILQLQEQDPITGANEIAARAGEIQSYASAVDSGALTLAQARAALIASPEGQDVQDVVRLYQVVFGRVPDKAGLNFQVDKLRGPANEQNVAEGLGASPEFAARFGGNTVNTAFINAVYQQVLGRTPSAGEVQFYLDSGFSAARIALAFSEAPEFRGRADGATEQFLNDAALGTETYNGPLLGGDVVPAPTLTLRAGVETATGSTGDDVISGVISITGGNDSGTFNTGDNINGGAGNDTLSVIAANAATIVPASLTNVETVRVQDLSAGATINMANATGVQTLAVGDATVGATTSFTNVGNLVDIEVSNSNAAGGTGSNIAVTYAASAVAGTADVQDIALNNARTTITANGIETANVVSTGTNTVSLALGTTLSTINASGAGSAAFGTLSANVTTFNGTSATGALSADFSSTGNVAVTGGSANDTFSFGTSLTAVATGVAGDVVNGGDGFDTVRVTTPGNLQAAAAAAPFNTLVSVEKVAFDGAGVTLNGATFTNTGITNIEFNTTGADTINNAGSARTYEFGALNTGDATFAMNGTSTALNIDLLGTAGTAATSGVSNTVEVGALTVELAATQPATAVSAITLSSLGNFTANSIVAGNELSLTAGAFNSVGEVTARSGSTVTIDGAAALDVAGFTNNVTVNSSALTGNLVIQGSAIVGGNEGDATAATVLTQGFDTFTLGSGRDVIQFAADGSDSGIIQFAATATPGTFAANGNILVDVINGFTAGANGDVLDAAGAAATFTALAPASQTSINALSGAGATLVAAADLAATGNTGAGWTAFTFQGQTYALYEAAADNTAFDNTDTLVQLSGVNLADLTAANFA</sequence>
<evidence type="ECO:0000313" key="1">
    <source>
        <dbReference type="EMBL" id="WAJ26873.1"/>
    </source>
</evidence>
<evidence type="ECO:0000313" key="2">
    <source>
        <dbReference type="Proteomes" id="UP001163223"/>
    </source>
</evidence>
<organism evidence="1 2">
    <name type="scientific">Antarcticirhabdus aurantiaca</name>
    <dbReference type="NCBI Taxonomy" id="2606717"/>
    <lineage>
        <taxon>Bacteria</taxon>
        <taxon>Pseudomonadati</taxon>
        <taxon>Pseudomonadota</taxon>
        <taxon>Alphaproteobacteria</taxon>
        <taxon>Hyphomicrobiales</taxon>
        <taxon>Aurantimonadaceae</taxon>
        <taxon>Antarcticirhabdus</taxon>
    </lineage>
</organism>
<reference evidence="1" key="1">
    <citation type="submission" date="2022-11" db="EMBL/GenBank/DDBJ databases">
        <title>beta-Carotene-producing bacterium, Jeongeuplla avenae sp. nov., alleviates the salt stress of Arabidopsis seedlings.</title>
        <authorList>
            <person name="Jiang L."/>
            <person name="Lee J."/>
        </authorList>
    </citation>
    <scope>NUCLEOTIDE SEQUENCE</scope>
    <source>
        <strain evidence="1">DY_R2A_6</strain>
    </source>
</reference>
<gene>
    <name evidence="1" type="ORF">OXU80_18660</name>
</gene>
<name>A0ACD4NJB4_9HYPH</name>
<protein>
    <submittedName>
        <fullName evidence="1">DUF4214 domain-containing protein</fullName>
    </submittedName>
</protein>
<accession>A0ACD4NJB4</accession>
<keyword evidence="2" id="KW-1185">Reference proteome</keyword>
<dbReference type="Proteomes" id="UP001163223">
    <property type="component" value="Chromosome"/>
</dbReference>
<proteinExistence type="predicted"/>
<dbReference type="EMBL" id="CP113520">
    <property type="protein sequence ID" value="WAJ26873.1"/>
    <property type="molecule type" value="Genomic_DNA"/>
</dbReference>